<keyword evidence="5" id="KW-0449">Lipoprotein</keyword>
<keyword evidence="3" id="KW-0472">Membrane</keyword>
<evidence type="ECO:0000256" key="3">
    <source>
        <dbReference type="ARBA" id="ARBA00023136"/>
    </source>
</evidence>
<evidence type="ECO:0000256" key="5">
    <source>
        <dbReference type="ARBA" id="ARBA00023288"/>
    </source>
</evidence>
<dbReference type="AlphaFoldDB" id="A0AB73TYA8"/>
<name>A0AB73TYA8_MYCCH</name>
<dbReference type="Pfam" id="PF05481">
    <property type="entry name" value="Myco_19_kDa"/>
    <property type="match status" value="1"/>
</dbReference>
<dbReference type="PROSITE" id="PS51257">
    <property type="entry name" value="PROKAR_LIPOPROTEIN"/>
    <property type="match status" value="1"/>
</dbReference>
<dbReference type="InterPro" id="IPR008691">
    <property type="entry name" value="LpqH"/>
</dbReference>
<protein>
    <recommendedName>
        <fullName evidence="8">Lipoprotein LpqH</fullName>
    </recommendedName>
</protein>
<keyword evidence="4" id="KW-0564">Palmitate</keyword>
<evidence type="ECO:0000256" key="4">
    <source>
        <dbReference type="ARBA" id="ARBA00023139"/>
    </source>
</evidence>
<sequence length="153" mass="14847">MKRGLVVAIGGAAIIAAGLVGCSSDKSSTTVSGNGGAVATNSTAKVVIDGKEQKIEGSVACSTVGGKMNIGIGSGAQAIAAVLSDGDSPSVTSVGLGNINGVSLGYTEGAPGGKATVKKDGKKYNISGTATGVDMANPMQPVEKSFEIEVTCP</sequence>
<evidence type="ECO:0000256" key="2">
    <source>
        <dbReference type="ARBA" id="ARBA00022729"/>
    </source>
</evidence>
<gene>
    <name evidence="6" type="ORF">FJK96_04360</name>
</gene>
<dbReference type="Proteomes" id="UP000317728">
    <property type="component" value="Chromosome"/>
</dbReference>
<evidence type="ECO:0000313" key="6">
    <source>
        <dbReference type="EMBL" id="QDF69471.1"/>
    </source>
</evidence>
<accession>A0AB73TYA8</accession>
<reference evidence="6 7" key="1">
    <citation type="submission" date="2019-06" db="EMBL/GenBank/DDBJ databases">
        <title>Whole geneome sequnce of Mycobacteroides chelonae M77 isolated from bovine milk from Meghalaya, India.</title>
        <authorList>
            <person name="Vise E."/>
            <person name="Das S."/>
            <person name="Garg A."/>
            <person name="Ghatak S."/>
            <person name="Shakuntala I."/>
            <person name="Milton A.A.P."/>
            <person name="Karam A."/>
            <person name="Sanjukta R."/>
            <person name="Puro K."/>
            <person name="Sen A."/>
        </authorList>
    </citation>
    <scope>NUCLEOTIDE SEQUENCE [LARGE SCALE GENOMIC DNA]</scope>
    <source>
        <strain evidence="6 7">M77</strain>
    </source>
</reference>
<keyword evidence="2" id="KW-0732">Signal</keyword>
<evidence type="ECO:0000313" key="7">
    <source>
        <dbReference type="Proteomes" id="UP000317728"/>
    </source>
</evidence>
<dbReference type="EMBL" id="CP041150">
    <property type="protein sequence ID" value="QDF69471.1"/>
    <property type="molecule type" value="Genomic_DNA"/>
</dbReference>
<evidence type="ECO:0008006" key="8">
    <source>
        <dbReference type="Google" id="ProtNLM"/>
    </source>
</evidence>
<dbReference type="RefSeq" id="WP_030094338.1">
    <property type="nucleotide sequence ID" value="NZ_BSAK01000011.1"/>
</dbReference>
<dbReference type="GO" id="GO:0016020">
    <property type="term" value="C:membrane"/>
    <property type="evidence" value="ECO:0007669"/>
    <property type="project" value="InterPro"/>
</dbReference>
<organism evidence="6 7">
    <name type="scientific">Mycobacteroides chelonae</name>
    <name type="common">Mycobacterium chelonae</name>
    <dbReference type="NCBI Taxonomy" id="1774"/>
    <lineage>
        <taxon>Bacteria</taxon>
        <taxon>Bacillati</taxon>
        <taxon>Actinomycetota</taxon>
        <taxon>Actinomycetes</taxon>
        <taxon>Mycobacteriales</taxon>
        <taxon>Mycobacteriaceae</taxon>
        <taxon>Mycobacteroides</taxon>
    </lineage>
</organism>
<proteinExistence type="predicted"/>
<evidence type="ECO:0000256" key="1">
    <source>
        <dbReference type="ARBA" id="ARBA00022475"/>
    </source>
</evidence>
<keyword evidence="1" id="KW-1003">Cell membrane</keyword>